<keyword evidence="3" id="KW-1185">Reference proteome</keyword>
<dbReference type="Proteomes" id="UP000823775">
    <property type="component" value="Unassembled WGS sequence"/>
</dbReference>
<comment type="caution">
    <text evidence="2">The sequence shown here is derived from an EMBL/GenBank/DDBJ whole genome shotgun (WGS) entry which is preliminary data.</text>
</comment>
<organism evidence="2 3">
    <name type="scientific">Datura stramonium</name>
    <name type="common">Jimsonweed</name>
    <name type="synonym">Common thornapple</name>
    <dbReference type="NCBI Taxonomy" id="4076"/>
    <lineage>
        <taxon>Eukaryota</taxon>
        <taxon>Viridiplantae</taxon>
        <taxon>Streptophyta</taxon>
        <taxon>Embryophyta</taxon>
        <taxon>Tracheophyta</taxon>
        <taxon>Spermatophyta</taxon>
        <taxon>Magnoliopsida</taxon>
        <taxon>eudicotyledons</taxon>
        <taxon>Gunneridae</taxon>
        <taxon>Pentapetalae</taxon>
        <taxon>asterids</taxon>
        <taxon>lamiids</taxon>
        <taxon>Solanales</taxon>
        <taxon>Solanaceae</taxon>
        <taxon>Solanoideae</taxon>
        <taxon>Datureae</taxon>
        <taxon>Datura</taxon>
    </lineage>
</organism>
<dbReference type="EMBL" id="JACEIK010003315">
    <property type="protein sequence ID" value="MCD9641272.1"/>
    <property type="molecule type" value="Genomic_DNA"/>
</dbReference>
<reference evidence="2 3" key="1">
    <citation type="journal article" date="2021" name="BMC Genomics">
        <title>Datura genome reveals duplications of psychoactive alkaloid biosynthetic genes and high mutation rate following tissue culture.</title>
        <authorList>
            <person name="Rajewski A."/>
            <person name="Carter-House D."/>
            <person name="Stajich J."/>
            <person name="Litt A."/>
        </authorList>
    </citation>
    <scope>NUCLEOTIDE SEQUENCE [LARGE SCALE GENOMIC DNA]</scope>
    <source>
        <strain evidence="2">AR-01</strain>
    </source>
</reference>
<evidence type="ECO:0000313" key="3">
    <source>
        <dbReference type="Proteomes" id="UP000823775"/>
    </source>
</evidence>
<accession>A0ABS8V4C0</accession>
<evidence type="ECO:0000313" key="2">
    <source>
        <dbReference type="EMBL" id="MCD9641272.1"/>
    </source>
</evidence>
<evidence type="ECO:0000256" key="1">
    <source>
        <dbReference type="SAM" id="Coils"/>
    </source>
</evidence>
<sequence length="128" mass="14676">MEQFELVTLELKAVREHSSRQQRLVSETNMELEAVKGQLAEALEQIEAMKEVDHQLNQKFVEKVEELKEADDKAKMSLLFLKRQASGSLGANQTRLISYQVSEFSFLQHYPGIIEILSDQKGTMGRFC</sequence>
<proteinExistence type="predicted"/>
<keyword evidence="1" id="KW-0175">Coiled coil</keyword>
<protein>
    <submittedName>
        <fullName evidence="2">Uncharacterized protein</fullName>
    </submittedName>
</protein>
<name>A0ABS8V4C0_DATST</name>
<gene>
    <name evidence="2" type="ORF">HAX54_027363</name>
</gene>
<feature type="coiled-coil region" evidence="1">
    <location>
        <begin position="25"/>
        <end position="59"/>
    </location>
</feature>